<evidence type="ECO:0000256" key="3">
    <source>
        <dbReference type="ARBA" id="ARBA00022741"/>
    </source>
</evidence>
<keyword evidence="5 7" id="KW-0472">Membrane</keyword>
<dbReference type="GO" id="GO:0004016">
    <property type="term" value="F:adenylate cyclase activity"/>
    <property type="evidence" value="ECO:0007669"/>
    <property type="project" value="TreeGrafter"/>
</dbReference>
<accession>D8TXR8</accession>
<reference evidence="9 10" key="1">
    <citation type="journal article" date="2010" name="Science">
        <title>Genomic analysis of organismal complexity in the multicellular green alga Volvox carteri.</title>
        <authorList>
            <person name="Prochnik S.E."/>
            <person name="Umen J."/>
            <person name="Nedelcu A.M."/>
            <person name="Hallmann A."/>
            <person name="Miller S.M."/>
            <person name="Nishii I."/>
            <person name="Ferris P."/>
            <person name="Kuo A."/>
            <person name="Mitros T."/>
            <person name="Fritz-Laylin L.K."/>
            <person name="Hellsten U."/>
            <person name="Chapman J."/>
            <person name="Simakov O."/>
            <person name="Rensing S.A."/>
            <person name="Terry A."/>
            <person name="Pangilinan J."/>
            <person name="Kapitonov V."/>
            <person name="Jurka J."/>
            <person name="Salamov A."/>
            <person name="Shapiro H."/>
            <person name="Schmutz J."/>
            <person name="Grimwood J."/>
            <person name="Lindquist E."/>
            <person name="Lucas S."/>
            <person name="Grigoriev I.V."/>
            <person name="Schmitt R."/>
            <person name="Kirk D."/>
            <person name="Rokhsar D.S."/>
        </authorList>
    </citation>
    <scope>NUCLEOTIDE SEQUENCE [LARGE SCALE GENOMIC DNA]</scope>
    <source>
        <strain evidence="10">f. Nagariensis / Eve</strain>
    </source>
</reference>
<keyword evidence="10" id="KW-1185">Reference proteome</keyword>
<dbReference type="CDD" id="cd07302">
    <property type="entry name" value="CHD"/>
    <property type="match status" value="1"/>
</dbReference>
<evidence type="ECO:0000256" key="2">
    <source>
        <dbReference type="ARBA" id="ARBA00022692"/>
    </source>
</evidence>
<feature type="transmembrane region" description="Helical" evidence="7">
    <location>
        <begin position="615"/>
        <end position="636"/>
    </location>
</feature>
<dbReference type="GO" id="GO:0000166">
    <property type="term" value="F:nucleotide binding"/>
    <property type="evidence" value="ECO:0007669"/>
    <property type="project" value="UniProtKB-KW"/>
</dbReference>
<dbReference type="Proteomes" id="UP000001058">
    <property type="component" value="Unassembled WGS sequence"/>
</dbReference>
<keyword evidence="4 7" id="KW-1133">Transmembrane helix</keyword>
<dbReference type="InParanoid" id="D8TXR8"/>
<keyword evidence="2 7" id="KW-0812">Transmembrane</keyword>
<keyword evidence="3" id="KW-0547">Nucleotide-binding</keyword>
<evidence type="ECO:0000256" key="1">
    <source>
        <dbReference type="ARBA" id="ARBA00004370"/>
    </source>
</evidence>
<dbReference type="EMBL" id="GL378343">
    <property type="protein sequence ID" value="EFJ47689.1"/>
    <property type="molecule type" value="Genomic_DNA"/>
</dbReference>
<dbReference type="PROSITE" id="PS50125">
    <property type="entry name" value="GUANYLATE_CYCLASE_2"/>
    <property type="match status" value="1"/>
</dbReference>
<comment type="subcellular location">
    <subcellularLocation>
        <location evidence="1">Membrane</location>
    </subcellularLocation>
</comment>
<dbReference type="SUPFAM" id="SSF55073">
    <property type="entry name" value="Nucleotide cyclase"/>
    <property type="match status" value="1"/>
</dbReference>
<feature type="domain" description="Guanylate cyclase" evidence="8">
    <location>
        <begin position="424"/>
        <end position="557"/>
    </location>
</feature>
<dbReference type="InterPro" id="IPR050401">
    <property type="entry name" value="Cyclic_nucleotide_synthase"/>
</dbReference>
<proteinExistence type="predicted"/>
<dbReference type="OrthoDB" id="534671at2759"/>
<gene>
    <name evidence="9" type="ORF">VOLCADRAFT_91697</name>
</gene>
<dbReference type="GO" id="GO:0035556">
    <property type="term" value="P:intracellular signal transduction"/>
    <property type="evidence" value="ECO:0007669"/>
    <property type="project" value="InterPro"/>
</dbReference>
<protein>
    <recommendedName>
        <fullName evidence="8">Guanylate cyclase domain-containing protein</fullName>
    </recommendedName>
</protein>
<dbReference type="GO" id="GO:0004383">
    <property type="term" value="F:guanylate cyclase activity"/>
    <property type="evidence" value="ECO:0007669"/>
    <property type="project" value="TreeGrafter"/>
</dbReference>
<feature type="transmembrane region" description="Helical" evidence="7">
    <location>
        <begin position="369"/>
        <end position="392"/>
    </location>
</feature>
<evidence type="ECO:0000256" key="6">
    <source>
        <dbReference type="ARBA" id="ARBA00023239"/>
    </source>
</evidence>
<evidence type="ECO:0000256" key="5">
    <source>
        <dbReference type="ARBA" id="ARBA00023136"/>
    </source>
</evidence>
<organism evidence="10">
    <name type="scientific">Volvox carteri f. nagariensis</name>
    <dbReference type="NCBI Taxonomy" id="3068"/>
    <lineage>
        <taxon>Eukaryota</taxon>
        <taxon>Viridiplantae</taxon>
        <taxon>Chlorophyta</taxon>
        <taxon>core chlorophytes</taxon>
        <taxon>Chlorophyceae</taxon>
        <taxon>CS clade</taxon>
        <taxon>Chlamydomonadales</taxon>
        <taxon>Volvocaceae</taxon>
        <taxon>Volvox</taxon>
    </lineage>
</organism>
<keyword evidence="6" id="KW-0456">Lyase</keyword>
<name>D8TXR8_VOLCA</name>
<dbReference type="GeneID" id="9615320"/>
<dbReference type="Gene3D" id="3.30.70.1230">
    <property type="entry name" value="Nucleotide cyclase"/>
    <property type="match status" value="1"/>
</dbReference>
<dbReference type="GO" id="GO:0005886">
    <property type="term" value="C:plasma membrane"/>
    <property type="evidence" value="ECO:0007669"/>
    <property type="project" value="TreeGrafter"/>
</dbReference>
<dbReference type="RefSeq" id="XP_002951160.1">
    <property type="nucleotide sequence ID" value="XM_002951114.1"/>
</dbReference>
<dbReference type="SMART" id="SM00044">
    <property type="entry name" value="CYCc"/>
    <property type="match status" value="1"/>
</dbReference>
<evidence type="ECO:0000256" key="4">
    <source>
        <dbReference type="ARBA" id="ARBA00022989"/>
    </source>
</evidence>
<dbReference type="PANTHER" id="PTHR11920">
    <property type="entry name" value="GUANYLYL CYCLASE"/>
    <property type="match status" value="1"/>
</dbReference>
<dbReference type="PANTHER" id="PTHR11920:SF335">
    <property type="entry name" value="GUANYLATE CYCLASE"/>
    <property type="match status" value="1"/>
</dbReference>
<dbReference type="KEGG" id="vcn:VOLCADRAFT_91697"/>
<evidence type="ECO:0000313" key="10">
    <source>
        <dbReference type="Proteomes" id="UP000001058"/>
    </source>
</evidence>
<evidence type="ECO:0000259" key="8">
    <source>
        <dbReference type="PROSITE" id="PS50125"/>
    </source>
</evidence>
<dbReference type="eggNOG" id="KOG1023">
    <property type="taxonomic scope" value="Eukaryota"/>
</dbReference>
<dbReference type="AlphaFoldDB" id="D8TXR8"/>
<dbReference type="InterPro" id="IPR029787">
    <property type="entry name" value="Nucleotide_cyclase"/>
</dbReference>
<dbReference type="InterPro" id="IPR001054">
    <property type="entry name" value="A/G_cyclase"/>
</dbReference>
<dbReference type="GO" id="GO:0007168">
    <property type="term" value="P:receptor guanylyl cyclase signaling pathway"/>
    <property type="evidence" value="ECO:0007669"/>
    <property type="project" value="TreeGrafter"/>
</dbReference>
<evidence type="ECO:0000313" key="9">
    <source>
        <dbReference type="EMBL" id="EFJ47689.1"/>
    </source>
</evidence>
<sequence length="638" mass="67949">MMMGVYAVSTGQSLSVPYRAPSVSKLNCGLLLPLIIKKEKKKMMMMVVMMMMMITTKDIEIPDNTATVARQAASMLELVLDTQMLQPAASLASLVRQQPSMAVLSLAVPPLLPRLLPGRQTTTEAEAPTTAAQVLRQVLLAPFGTVNASYSLLTSPVDSSASSGSSSGLFSVGSSLLDQRGAEGTVAAAAAAVALAVQEQLPVVATTITIATTTANGRSEVLVAVYHPVYVTGVTAGETWGNALSNDVLNRICGSGACYDSRSETKLWGFVVALGSLNALANSPDTGLQGLSDKNYQYRLTVLPSGSGGSQGVDIAASAPPPRARQGTAAVPVRLAGPRSGSAAAVAETGAELLVDHDDAWQTAWEGPLIAATVVASLVLSAFFFSMLFNYWRHMAMLQAMLPEKVIRVLGTGSNYYQHFDCVTVLYADVVRYTTAKPQQGDSVPTLEVVKLLNDVHAMYESIIEKYGLVRIRRSGESFLCVGGCPTPDEPVTVATRVAACARDLVLATSRFRGVGGFRVQIRVGLHSGPAAAAVVGSKMPRFSLFGDVVDVAYFMEATSRAMAIHVSDRTSELLTKARWTEEKTERACFFEVARPHVAAPRSAFPWSRRRHTRLCAAGELMLPFTLVIIASYILYGG</sequence>
<evidence type="ECO:0000256" key="7">
    <source>
        <dbReference type="SAM" id="Phobius"/>
    </source>
</evidence>
<dbReference type="Pfam" id="PF00211">
    <property type="entry name" value="Guanylate_cyc"/>
    <property type="match status" value="1"/>
</dbReference>
<dbReference type="GO" id="GO:0001653">
    <property type="term" value="F:peptide receptor activity"/>
    <property type="evidence" value="ECO:0007669"/>
    <property type="project" value="TreeGrafter"/>
</dbReference>